<keyword evidence="4" id="KW-0808">Transferase</keyword>
<dbReference type="GO" id="GO:0005524">
    <property type="term" value="F:ATP binding"/>
    <property type="evidence" value="ECO:0007669"/>
    <property type="project" value="UniProtKB-KW"/>
</dbReference>
<dbReference type="InterPro" id="IPR000719">
    <property type="entry name" value="Prot_kinase_dom"/>
</dbReference>
<keyword evidence="7" id="KW-0067">ATP-binding</keyword>
<evidence type="ECO:0000256" key="2">
    <source>
        <dbReference type="ARBA" id="ARBA00012513"/>
    </source>
</evidence>
<evidence type="ECO:0000256" key="11">
    <source>
        <dbReference type="ARBA" id="ARBA00048679"/>
    </source>
</evidence>
<dbReference type="Pfam" id="PF00069">
    <property type="entry name" value="Pkinase"/>
    <property type="match status" value="1"/>
</dbReference>
<comment type="caution">
    <text evidence="13">The sequence shown here is derived from an EMBL/GenBank/DDBJ whole genome shotgun (WGS) entry which is preliminary data.</text>
</comment>
<dbReference type="PROSITE" id="PS50011">
    <property type="entry name" value="PROTEIN_KINASE_DOM"/>
    <property type="match status" value="1"/>
</dbReference>
<evidence type="ECO:0000256" key="3">
    <source>
        <dbReference type="ARBA" id="ARBA00022527"/>
    </source>
</evidence>
<dbReference type="EMBL" id="JBFOLJ010000003">
    <property type="protein sequence ID" value="KAL2550455.1"/>
    <property type="molecule type" value="Genomic_DNA"/>
</dbReference>
<keyword evidence="3" id="KW-0723">Serine/threonine-protein kinase</keyword>
<comment type="catalytic activity">
    <reaction evidence="10">
        <text>L-threonyl-[protein] + ATP = O-phospho-L-threonyl-[protein] + ADP + H(+)</text>
        <dbReference type="Rhea" id="RHEA:46608"/>
        <dbReference type="Rhea" id="RHEA-COMP:11060"/>
        <dbReference type="Rhea" id="RHEA-COMP:11605"/>
        <dbReference type="ChEBI" id="CHEBI:15378"/>
        <dbReference type="ChEBI" id="CHEBI:30013"/>
        <dbReference type="ChEBI" id="CHEBI:30616"/>
        <dbReference type="ChEBI" id="CHEBI:61977"/>
        <dbReference type="ChEBI" id="CHEBI:456216"/>
        <dbReference type="EC" id="2.7.11.1"/>
    </reaction>
</comment>
<dbReference type="GO" id="GO:0005886">
    <property type="term" value="C:plasma membrane"/>
    <property type="evidence" value="ECO:0007669"/>
    <property type="project" value="UniProtKB-SubCell"/>
</dbReference>
<organism evidence="13 14">
    <name type="scientific">Forsythia ovata</name>
    <dbReference type="NCBI Taxonomy" id="205694"/>
    <lineage>
        <taxon>Eukaryota</taxon>
        <taxon>Viridiplantae</taxon>
        <taxon>Streptophyta</taxon>
        <taxon>Embryophyta</taxon>
        <taxon>Tracheophyta</taxon>
        <taxon>Spermatophyta</taxon>
        <taxon>Magnoliopsida</taxon>
        <taxon>eudicotyledons</taxon>
        <taxon>Gunneridae</taxon>
        <taxon>Pentapetalae</taxon>
        <taxon>asterids</taxon>
        <taxon>lamiids</taxon>
        <taxon>Lamiales</taxon>
        <taxon>Oleaceae</taxon>
        <taxon>Forsythieae</taxon>
        <taxon>Forsythia</taxon>
    </lineage>
</organism>
<dbReference type="InterPro" id="IPR011009">
    <property type="entry name" value="Kinase-like_dom_sf"/>
</dbReference>
<name>A0ABD1WL85_9LAMI</name>
<evidence type="ECO:0000313" key="14">
    <source>
        <dbReference type="Proteomes" id="UP001604277"/>
    </source>
</evidence>
<protein>
    <recommendedName>
        <fullName evidence="2">non-specific serine/threonine protein kinase</fullName>
        <ecNumber evidence="2">2.7.11.1</ecNumber>
    </recommendedName>
</protein>
<dbReference type="Gene3D" id="3.30.200.20">
    <property type="entry name" value="Phosphorylase Kinase, domain 1"/>
    <property type="match status" value="1"/>
</dbReference>
<reference evidence="14" key="1">
    <citation type="submission" date="2024-07" db="EMBL/GenBank/DDBJ databases">
        <title>Two chromosome-level genome assemblies of Korean endemic species Abeliophyllum distichum and Forsythia ovata (Oleaceae).</title>
        <authorList>
            <person name="Jang H."/>
        </authorList>
    </citation>
    <scope>NUCLEOTIDE SEQUENCE [LARGE SCALE GENOMIC DNA]</scope>
</reference>
<dbReference type="EC" id="2.7.11.1" evidence="2"/>
<dbReference type="PANTHER" id="PTHR47982">
    <property type="entry name" value="PROLINE-RICH RECEPTOR-LIKE PROTEIN KINASE PERK4"/>
    <property type="match status" value="1"/>
</dbReference>
<proteinExistence type="predicted"/>
<evidence type="ECO:0000256" key="4">
    <source>
        <dbReference type="ARBA" id="ARBA00022679"/>
    </source>
</evidence>
<keyword evidence="5" id="KW-0812">Transmembrane</keyword>
<evidence type="ECO:0000259" key="12">
    <source>
        <dbReference type="PROSITE" id="PS50011"/>
    </source>
</evidence>
<comment type="subcellular location">
    <subcellularLocation>
        <location evidence="1">Cell membrane</location>
        <topology evidence="1">Single-pass membrane protein</topology>
    </subcellularLocation>
</comment>
<keyword evidence="6" id="KW-0547">Nucleotide-binding</keyword>
<comment type="catalytic activity">
    <reaction evidence="11">
        <text>L-seryl-[protein] + ATP = O-phospho-L-seryl-[protein] + ADP + H(+)</text>
        <dbReference type="Rhea" id="RHEA:17989"/>
        <dbReference type="Rhea" id="RHEA-COMP:9863"/>
        <dbReference type="Rhea" id="RHEA-COMP:11604"/>
        <dbReference type="ChEBI" id="CHEBI:15378"/>
        <dbReference type="ChEBI" id="CHEBI:29999"/>
        <dbReference type="ChEBI" id="CHEBI:30616"/>
        <dbReference type="ChEBI" id="CHEBI:83421"/>
        <dbReference type="ChEBI" id="CHEBI:456216"/>
        <dbReference type="EC" id="2.7.11.1"/>
    </reaction>
</comment>
<dbReference type="SUPFAM" id="SSF56112">
    <property type="entry name" value="Protein kinase-like (PK-like)"/>
    <property type="match status" value="1"/>
</dbReference>
<dbReference type="PANTHER" id="PTHR47982:SF32">
    <property type="entry name" value="NON-SPECIFIC SERINE_THREONINE PROTEIN KINASE"/>
    <property type="match status" value="1"/>
</dbReference>
<dbReference type="Proteomes" id="UP001604277">
    <property type="component" value="Unassembled WGS sequence"/>
</dbReference>
<evidence type="ECO:0000256" key="8">
    <source>
        <dbReference type="ARBA" id="ARBA00022989"/>
    </source>
</evidence>
<evidence type="ECO:0000313" key="13">
    <source>
        <dbReference type="EMBL" id="KAL2550455.1"/>
    </source>
</evidence>
<gene>
    <name evidence="13" type="ORF">Fot_11985</name>
</gene>
<keyword evidence="9" id="KW-0472">Membrane</keyword>
<evidence type="ECO:0000256" key="5">
    <source>
        <dbReference type="ARBA" id="ARBA00022692"/>
    </source>
</evidence>
<keyword evidence="8" id="KW-1133">Transmembrane helix</keyword>
<evidence type="ECO:0000256" key="1">
    <source>
        <dbReference type="ARBA" id="ARBA00004162"/>
    </source>
</evidence>
<dbReference type="InterPro" id="IPR047117">
    <property type="entry name" value="PERK1-13-like"/>
</dbReference>
<keyword evidence="14" id="KW-1185">Reference proteome</keyword>
<feature type="domain" description="Protein kinase" evidence="12">
    <location>
        <begin position="74"/>
        <end position="188"/>
    </location>
</feature>
<evidence type="ECO:0000256" key="10">
    <source>
        <dbReference type="ARBA" id="ARBA00047899"/>
    </source>
</evidence>
<sequence>MESDRRSNTPSDGLEIAWPTRREDKIAPVHIWYYAGLDGSASTNNFIYSPEHGGIGTLRSWLTYDELARTTNGFSTNNLLGEDGFGCVSNRVVAYGREFSIKQLKAGGRQGEREFRAEVEIISRIHHRYLVSLVDYCIFEHQRLLVYDYVPNDTLHYHLHELRTQKLLLERRRESESREREGEKLQSQ</sequence>
<evidence type="ECO:0000256" key="7">
    <source>
        <dbReference type="ARBA" id="ARBA00022840"/>
    </source>
</evidence>
<accession>A0ABD1WL85</accession>
<dbReference type="GO" id="GO:0004674">
    <property type="term" value="F:protein serine/threonine kinase activity"/>
    <property type="evidence" value="ECO:0007669"/>
    <property type="project" value="UniProtKB-KW"/>
</dbReference>
<evidence type="ECO:0000256" key="6">
    <source>
        <dbReference type="ARBA" id="ARBA00022741"/>
    </source>
</evidence>
<keyword evidence="3" id="KW-0418">Kinase</keyword>
<evidence type="ECO:0000256" key="9">
    <source>
        <dbReference type="ARBA" id="ARBA00023136"/>
    </source>
</evidence>
<dbReference type="AlphaFoldDB" id="A0ABD1WL85"/>